<dbReference type="Proteomes" id="UP001575181">
    <property type="component" value="Unassembled WGS sequence"/>
</dbReference>
<sequence>MQQSFLGKGTPVRLFFRSGLALILAGAMVPTVSATGFKRSTYSAEGLGVANALGADAEHVSSMAYNPAALAFQEGAHLQAGLMRSYLKVESSGGGVSRPDQKLYVDDLYATYRDPAWSFGTGLAINRPFRIDSKWDFEQTGAATRTELNLVDVNPTVSYRLRPGLALAVGADYYRALDFEYSEVGTVRKGDGDGWGGTVGLMFWRESWSVAATYRSGADLEMTGQNLDGSTFHLPSRARIGFKFRPSLGWSIHLDAVRTGWNEYEGLEGVDPGKDWESTVGYKAGAILRLSDRSDIRFGYSYEPDPKNQATFDPRSNSGNRHMLTVGTGWEGDNFTFDLAYGYAISPTQDLDGAPVDAYNGRNRTNAQYLMFSLGYSNF</sequence>
<evidence type="ECO:0000256" key="4">
    <source>
        <dbReference type="ARBA" id="ARBA00022692"/>
    </source>
</evidence>
<evidence type="ECO:0000313" key="9">
    <source>
        <dbReference type="Proteomes" id="UP001575181"/>
    </source>
</evidence>
<keyword evidence="4" id="KW-0812">Transmembrane</keyword>
<evidence type="ECO:0000256" key="5">
    <source>
        <dbReference type="ARBA" id="ARBA00022729"/>
    </source>
</evidence>
<name>A0ABV4U0Z1_9GAMM</name>
<reference evidence="8 9" key="1">
    <citation type="submission" date="2024-08" db="EMBL/GenBank/DDBJ databases">
        <title>Whole-genome sequencing of halo(alkali)philic microorganisms from hypersaline lakes.</title>
        <authorList>
            <person name="Sorokin D.Y."/>
            <person name="Merkel A.Y."/>
            <person name="Messina E."/>
            <person name="Yakimov M."/>
        </authorList>
    </citation>
    <scope>NUCLEOTIDE SEQUENCE [LARGE SCALE GENOMIC DNA]</scope>
    <source>
        <strain evidence="8 9">Cl-TMA</strain>
    </source>
</reference>
<keyword evidence="6" id="KW-0472">Membrane</keyword>
<keyword evidence="3" id="KW-1134">Transmembrane beta strand</keyword>
<keyword evidence="5" id="KW-0732">Signal</keyword>
<evidence type="ECO:0000256" key="1">
    <source>
        <dbReference type="ARBA" id="ARBA00004571"/>
    </source>
</evidence>
<evidence type="ECO:0000256" key="2">
    <source>
        <dbReference type="ARBA" id="ARBA00008163"/>
    </source>
</evidence>
<comment type="subcellular location">
    <subcellularLocation>
        <location evidence="1">Cell outer membrane</location>
        <topology evidence="1">Multi-pass membrane protein</topology>
    </subcellularLocation>
</comment>
<evidence type="ECO:0000256" key="7">
    <source>
        <dbReference type="ARBA" id="ARBA00023237"/>
    </source>
</evidence>
<evidence type="ECO:0000256" key="3">
    <source>
        <dbReference type="ARBA" id="ARBA00022452"/>
    </source>
</evidence>
<gene>
    <name evidence="8" type="ORF">ACERLL_14290</name>
</gene>
<dbReference type="PANTHER" id="PTHR35093:SF8">
    <property type="entry name" value="OUTER MEMBRANE PROTEIN NMB0088-RELATED"/>
    <property type="match status" value="1"/>
</dbReference>
<dbReference type="PANTHER" id="PTHR35093">
    <property type="entry name" value="OUTER MEMBRANE PROTEIN NMB0088-RELATED"/>
    <property type="match status" value="1"/>
</dbReference>
<proteinExistence type="inferred from homology"/>
<keyword evidence="7" id="KW-0998">Cell outer membrane</keyword>
<dbReference type="InterPro" id="IPR005017">
    <property type="entry name" value="OMPP1/FadL/TodX"/>
</dbReference>
<dbReference type="RefSeq" id="WP_373656779.1">
    <property type="nucleotide sequence ID" value="NZ_JBGUAW010000010.1"/>
</dbReference>
<keyword evidence="9" id="KW-1185">Reference proteome</keyword>
<accession>A0ABV4U0Z1</accession>
<dbReference type="SUPFAM" id="SSF56935">
    <property type="entry name" value="Porins"/>
    <property type="match status" value="1"/>
</dbReference>
<organism evidence="8 9">
    <name type="scientific">Thiohalorhabdus methylotrophus</name>
    <dbReference type="NCBI Taxonomy" id="3242694"/>
    <lineage>
        <taxon>Bacteria</taxon>
        <taxon>Pseudomonadati</taxon>
        <taxon>Pseudomonadota</taxon>
        <taxon>Gammaproteobacteria</taxon>
        <taxon>Thiohalorhabdales</taxon>
        <taxon>Thiohalorhabdaceae</taxon>
        <taxon>Thiohalorhabdus</taxon>
    </lineage>
</organism>
<dbReference type="Pfam" id="PF03349">
    <property type="entry name" value="Toluene_X"/>
    <property type="match status" value="1"/>
</dbReference>
<dbReference type="Gene3D" id="2.40.160.60">
    <property type="entry name" value="Outer membrane protein transport protein (OMPP1/FadL/TodX)"/>
    <property type="match status" value="1"/>
</dbReference>
<evidence type="ECO:0000256" key="6">
    <source>
        <dbReference type="ARBA" id="ARBA00023136"/>
    </source>
</evidence>
<comment type="caution">
    <text evidence="8">The sequence shown here is derived from an EMBL/GenBank/DDBJ whole genome shotgun (WGS) entry which is preliminary data.</text>
</comment>
<comment type="similarity">
    <text evidence="2">Belongs to the OmpP1/FadL family.</text>
</comment>
<dbReference type="EMBL" id="JBGUAW010000010">
    <property type="protein sequence ID" value="MFA9461990.1"/>
    <property type="molecule type" value="Genomic_DNA"/>
</dbReference>
<protein>
    <submittedName>
        <fullName evidence="8">OmpP1/FadL family transporter</fullName>
    </submittedName>
</protein>
<evidence type="ECO:0000313" key="8">
    <source>
        <dbReference type="EMBL" id="MFA9461990.1"/>
    </source>
</evidence>